<feature type="region of interest" description="Disordered" evidence="1">
    <location>
        <begin position="147"/>
        <end position="208"/>
    </location>
</feature>
<feature type="domain" description="Bacteriophage T5 Orf172 DNA-binding" evidence="2">
    <location>
        <begin position="293"/>
        <end position="423"/>
    </location>
</feature>
<evidence type="ECO:0000313" key="4">
    <source>
        <dbReference type="Proteomes" id="UP000266272"/>
    </source>
</evidence>
<feature type="compositionally biased region" description="Low complexity" evidence="1">
    <location>
        <begin position="339"/>
        <end position="364"/>
    </location>
</feature>
<dbReference type="SMART" id="SM00974">
    <property type="entry name" value="T5orf172"/>
    <property type="match status" value="1"/>
</dbReference>
<feature type="compositionally biased region" description="Basic and acidic residues" evidence="1">
    <location>
        <begin position="115"/>
        <end position="129"/>
    </location>
</feature>
<dbReference type="EMBL" id="PXOA01000087">
    <property type="protein sequence ID" value="RFU80832.1"/>
    <property type="molecule type" value="Genomic_DNA"/>
</dbReference>
<reference evidence="3 4" key="1">
    <citation type="journal article" date="2018" name="PLoS Pathog.">
        <title>Evolution of structural diversity of trichothecenes, a family of toxins produced by plant pathogenic and entomopathogenic fungi.</title>
        <authorList>
            <person name="Proctor R.H."/>
            <person name="McCormick S.P."/>
            <person name="Kim H.S."/>
            <person name="Cardoza R.E."/>
            <person name="Stanley A.M."/>
            <person name="Lindo L."/>
            <person name="Kelly A."/>
            <person name="Brown D.W."/>
            <person name="Lee T."/>
            <person name="Vaughan M.M."/>
            <person name="Alexander N.J."/>
            <person name="Busman M."/>
            <person name="Gutierrez S."/>
        </authorList>
    </citation>
    <scope>NUCLEOTIDE SEQUENCE [LARGE SCALE GENOMIC DNA]</scope>
    <source>
        <strain evidence="3 4">IBT 40837</strain>
    </source>
</reference>
<gene>
    <name evidence="3" type="ORF">TARUN_1397</name>
</gene>
<feature type="compositionally biased region" description="Polar residues" evidence="1">
    <location>
        <begin position="195"/>
        <end position="204"/>
    </location>
</feature>
<feature type="compositionally biased region" description="Low complexity" evidence="1">
    <location>
        <begin position="163"/>
        <end position="189"/>
    </location>
</feature>
<feature type="region of interest" description="Disordered" evidence="1">
    <location>
        <begin position="339"/>
        <end position="368"/>
    </location>
</feature>
<feature type="region of interest" description="Disordered" evidence="1">
    <location>
        <begin position="254"/>
        <end position="289"/>
    </location>
</feature>
<dbReference type="InterPro" id="IPR053006">
    <property type="entry name" value="Meiosis_regulatory"/>
</dbReference>
<dbReference type="AlphaFoldDB" id="A0A395NXI9"/>
<feature type="compositionally biased region" description="Polar residues" evidence="1">
    <location>
        <begin position="17"/>
        <end position="32"/>
    </location>
</feature>
<evidence type="ECO:0000259" key="2">
    <source>
        <dbReference type="SMART" id="SM00974"/>
    </source>
</evidence>
<dbReference type="Proteomes" id="UP000266272">
    <property type="component" value="Unassembled WGS sequence"/>
</dbReference>
<dbReference type="STRING" id="490622.A0A395NXI9"/>
<organism evidence="3 4">
    <name type="scientific">Trichoderma arundinaceum</name>
    <dbReference type="NCBI Taxonomy" id="490622"/>
    <lineage>
        <taxon>Eukaryota</taxon>
        <taxon>Fungi</taxon>
        <taxon>Dikarya</taxon>
        <taxon>Ascomycota</taxon>
        <taxon>Pezizomycotina</taxon>
        <taxon>Sordariomycetes</taxon>
        <taxon>Hypocreomycetidae</taxon>
        <taxon>Hypocreales</taxon>
        <taxon>Hypocreaceae</taxon>
        <taxon>Trichoderma</taxon>
    </lineage>
</organism>
<dbReference type="OrthoDB" id="2417614at2759"/>
<sequence>MPAFTGTTPESLLARNDSLNPEATCRGITSNGRPCRRPVSPTGHPQPNSRKKLSPAADDDGEDSYCWQHKDQAGRSRKSSSGQRPNGVIAEEGRSSLDTLADRLGLVDLNARPNGRYDSEKYRYDENRPKPKSSTFCFCFSIPEEDFDEVAPRPQQPRPQPHPVQQQPSRPSTSSARPSSARPSRPQTSHHQQSHSRPTSSSAPTAGHLKSLIPDALDAVTTSSLMTEVSKPFSDADEPGYIYMFWLTPESASDPAPVDAARDLLAPPPRGDGSRSRRPSDVVSTFANTNGQKPKTMLLKIGRAANVQRRMNQWSRQCGHSIQLLRFYPYLSSSTPSSFDASSAPSYTKGSAGRSLSPAAAASPHPTPHVKKVERLIHIELAGMGLRAKLGACEACGREHKEWFEVDASRDGVRTVDDIIRRWVGWDDGTGR</sequence>
<keyword evidence="4" id="KW-1185">Reference proteome</keyword>
<protein>
    <recommendedName>
        <fullName evidence="2">Bacteriophage T5 Orf172 DNA-binding domain-containing protein</fullName>
    </recommendedName>
</protein>
<feature type="region of interest" description="Disordered" evidence="1">
    <location>
        <begin position="1"/>
        <end position="135"/>
    </location>
</feature>
<dbReference type="Pfam" id="PF10544">
    <property type="entry name" value="T5orf172"/>
    <property type="match status" value="1"/>
</dbReference>
<evidence type="ECO:0000256" key="1">
    <source>
        <dbReference type="SAM" id="MobiDB-lite"/>
    </source>
</evidence>
<dbReference type="InterPro" id="IPR018306">
    <property type="entry name" value="Phage_T5_Orf172_DNA-bd"/>
</dbReference>
<name>A0A395NXI9_TRIAR</name>
<proteinExistence type="predicted"/>
<evidence type="ECO:0000313" key="3">
    <source>
        <dbReference type="EMBL" id="RFU80832.1"/>
    </source>
</evidence>
<feature type="compositionally biased region" description="Polar residues" evidence="1">
    <location>
        <begin position="1"/>
        <end position="10"/>
    </location>
</feature>
<dbReference type="PANTHER" id="PTHR28094">
    <property type="entry name" value="MEIOTICALLY UP-REGULATED GENE 113 PROTEIN"/>
    <property type="match status" value="1"/>
</dbReference>
<accession>A0A395NXI9</accession>
<comment type="caution">
    <text evidence="3">The sequence shown here is derived from an EMBL/GenBank/DDBJ whole genome shotgun (WGS) entry which is preliminary data.</text>
</comment>
<dbReference type="PANTHER" id="PTHR28094:SF2">
    <property type="entry name" value="BACTERIOPHAGE T5 ORF172 DNA-BINDING DOMAIN-CONTAINING PROTEIN"/>
    <property type="match status" value="1"/>
</dbReference>